<dbReference type="AlphaFoldDB" id="A0A3M9MSG6"/>
<dbReference type="EMBL" id="RJJE01000017">
    <property type="protein sequence ID" value="RNI27658.1"/>
    <property type="molecule type" value="Genomic_DNA"/>
</dbReference>
<sequence length="113" mass="12643">MVYFILWIMLSALVGAIGSSRKIGFGGAFLWSLLLSPLLGFVIAIVSPNKEEEERKQAAYDLQKEQYLAVKKLNEDKPQTSIVDDLTKLAELKEKGLITDEEMQKAKDKLLGN</sequence>
<evidence type="ECO:0000313" key="2">
    <source>
        <dbReference type="EMBL" id="RNI27658.1"/>
    </source>
</evidence>
<keyword evidence="1" id="KW-1133">Transmembrane helix</keyword>
<evidence type="ECO:0000256" key="1">
    <source>
        <dbReference type="SAM" id="Phobius"/>
    </source>
</evidence>
<gene>
    <name evidence="2" type="ORF">EFA69_16195</name>
</gene>
<keyword evidence="1" id="KW-0812">Transmembrane</keyword>
<keyword evidence="1" id="KW-0472">Membrane</keyword>
<protein>
    <submittedName>
        <fullName evidence="2">SHOCT domain-containing protein</fullName>
    </submittedName>
</protein>
<keyword evidence="3" id="KW-1185">Reference proteome</keyword>
<proteinExistence type="predicted"/>
<comment type="caution">
    <text evidence="2">The sequence shown here is derived from an EMBL/GenBank/DDBJ whole genome shotgun (WGS) entry which is preliminary data.</text>
</comment>
<dbReference type="OrthoDB" id="7596142at2"/>
<evidence type="ECO:0000313" key="3">
    <source>
        <dbReference type="Proteomes" id="UP000271010"/>
    </source>
</evidence>
<accession>A0A3M9MSG6</accession>
<name>A0A3M9MSG6_9BACT</name>
<dbReference type="RefSeq" id="WP_123134126.1">
    <property type="nucleotide sequence ID" value="NZ_RJJE01000017.1"/>
</dbReference>
<reference evidence="2 3" key="1">
    <citation type="submission" date="2018-11" db="EMBL/GenBank/DDBJ databases">
        <title>Rufibacter latericius sp. nov., isolated from water in Baiyang Lake.</title>
        <authorList>
            <person name="Yang Y."/>
        </authorList>
    </citation>
    <scope>NUCLEOTIDE SEQUENCE [LARGE SCALE GENOMIC DNA]</scope>
    <source>
        <strain evidence="2 3">MCC P1</strain>
    </source>
</reference>
<feature type="transmembrane region" description="Helical" evidence="1">
    <location>
        <begin position="28"/>
        <end position="46"/>
    </location>
</feature>
<dbReference type="Proteomes" id="UP000271010">
    <property type="component" value="Unassembled WGS sequence"/>
</dbReference>
<organism evidence="2 3">
    <name type="scientific">Rufibacter immobilis</name>
    <dbReference type="NCBI Taxonomy" id="1348778"/>
    <lineage>
        <taxon>Bacteria</taxon>
        <taxon>Pseudomonadati</taxon>
        <taxon>Bacteroidota</taxon>
        <taxon>Cytophagia</taxon>
        <taxon>Cytophagales</taxon>
        <taxon>Hymenobacteraceae</taxon>
        <taxon>Rufibacter</taxon>
    </lineage>
</organism>